<name>A0A369QPX4_9BACT</name>
<dbReference type="AlphaFoldDB" id="A0A369QPX4"/>
<sequence>MEIKDYAELNALNKLLGMIKFQENLSFYEFREFAGSSIIAEIFKRVHDEFWKESIKRGYIKEEQEIVFKFDSPVGKVIKKRVDELTKHELETLIAYNDIDSYLKILIVPYQTSKADFQLLKNYMEEKVKKART</sequence>
<dbReference type="EMBL" id="QASA01000001">
    <property type="protein sequence ID" value="RDC66440.1"/>
    <property type="molecule type" value="Genomic_DNA"/>
</dbReference>
<comment type="caution">
    <text evidence="1">The sequence shown here is derived from an EMBL/GenBank/DDBJ whole genome shotgun (WGS) entry which is preliminary data.</text>
</comment>
<dbReference type="Proteomes" id="UP000253919">
    <property type="component" value="Unassembled WGS sequence"/>
</dbReference>
<dbReference type="RefSeq" id="WP_147275782.1">
    <property type="nucleotide sequence ID" value="NZ_QASA01000001.1"/>
</dbReference>
<reference evidence="1 2" key="1">
    <citation type="submission" date="2018-04" db="EMBL/GenBank/DDBJ databases">
        <title>Adhaeribacter sp. HMF7616 genome sequencing and assembly.</title>
        <authorList>
            <person name="Kang H."/>
            <person name="Kang J."/>
            <person name="Cha I."/>
            <person name="Kim H."/>
            <person name="Joh K."/>
        </authorList>
    </citation>
    <scope>NUCLEOTIDE SEQUENCE [LARGE SCALE GENOMIC DNA]</scope>
    <source>
        <strain evidence="1 2">HMF7616</strain>
    </source>
</reference>
<evidence type="ECO:0000313" key="2">
    <source>
        <dbReference type="Proteomes" id="UP000253919"/>
    </source>
</evidence>
<gene>
    <name evidence="1" type="ORF">AHMF7616_05071</name>
</gene>
<evidence type="ECO:0000313" key="1">
    <source>
        <dbReference type="EMBL" id="RDC66440.1"/>
    </source>
</evidence>
<protein>
    <submittedName>
        <fullName evidence="1">Uncharacterized protein</fullName>
    </submittedName>
</protein>
<dbReference type="OrthoDB" id="979826at2"/>
<keyword evidence="2" id="KW-1185">Reference proteome</keyword>
<accession>A0A369QPX4</accession>
<proteinExistence type="predicted"/>
<organism evidence="1 2">
    <name type="scientific">Adhaeribacter pallidiroseus</name>
    <dbReference type="NCBI Taxonomy" id="2072847"/>
    <lineage>
        <taxon>Bacteria</taxon>
        <taxon>Pseudomonadati</taxon>
        <taxon>Bacteroidota</taxon>
        <taxon>Cytophagia</taxon>
        <taxon>Cytophagales</taxon>
        <taxon>Hymenobacteraceae</taxon>
        <taxon>Adhaeribacter</taxon>
    </lineage>
</organism>